<dbReference type="Proteomes" id="UP000249375">
    <property type="component" value="Chromosome"/>
</dbReference>
<proteinExistence type="predicted"/>
<reference evidence="2 3" key="1">
    <citation type="submission" date="2018-11" db="EMBL/GenBank/DDBJ databases">
        <authorList>
            <person name="Na S.W."/>
            <person name="Baik M."/>
        </authorList>
    </citation>
    <scope>NUCLEOTIDE SEQUENCE [LARGE SCALE GENOMIC DNA]</scope>
    <source>
        <strain evidence="2 3">E39</strain>
    </source>
</reference>
<name>A0A5P8E5K5_9BACT</name>
<dbReference type="EMBL" id="CP033459">
    <property type="protein sequence ID" value="QFQ12204.1"/>
    <property type="molecule type" value="Genomic_DNA"/>
</dbReference>
<gene>
    <name evidence="2" type="ORF">C7Y71_003740</name>
</gene>
<evidence type="ECO:0000313" key="3">
    <source>
        <dbReference type="Proteomes" id="UP000249375"/>
    </source>
</evidence>
<accession>A0A5P8E5K5</accession>
<protein>
    <recommendedName>
        <fullName evidence="4">DUF1566 domain-containing protein</fullName>
    </recommendedName>
</protein>
<keyword evidence="1" id="KW-0732">Signal</keyword>
<dbReference type="OrthoDB" id="1048052at2"/>
<dbReference type="AlphaFoldDB" id="A0A5P8E5K5"/>
<dbReference type="KEGG" id="alq:C7Y71_003740"/>
<evidence type="ECO:0008006" key="4">
    <source>
        <dbReference type="Google" id="ProtNLM"/>
    </source>
</evidence>
<dbReference type="RefSeq" id="WP_111899276.1">
    <property type="nucleotide sequence ID" value="NZ_CP033459.1"/>
</dbReference>
<feature type="signal peptide" evidence="1">
    <location>
        <begin position="1"/>
        <end position="19"/>
    </location>
</feature>
<sequence>MKRFVIILMALAVGLPISAQQTCPDSNHPHAIDLGLPSGTKWACCNVGASRPTAYGDYYAWGEIATKTNYDWSTYKWGEIIELTKYCDNPDFGENWHTDNKTVLDPEDDVAHVKWGGQWRMPTKEQMEELCNNTKEKWIENYKGTGVNGSLLTATNGKSIFLPAGGERDDTQLYCAYAGFFWSSSLVSGCPGSAYGLSIGSGEVFVDDFNSRTTGRTVRPVRP</sequence>
<evidence type="ECO:0000313" key="2">
    <source>
        <dbReference type="EMBL" id="QFQ12204.1"/>
    </source>
</evidence>
<evidence type="ECO:0000256" key="1">
    <source>
        <dbReference type="SAM" id="SignalP"/>
    </source>
</evidence>
<keyword evidence="3" id="KW-1185">Reference proteome</keyword>
<organism evidence="2 3">
    <name type="scientific">Pseudoprevotella muciniphila</name>
    <dbReference type="NCBI Taxonomy" id="2133944"/>
    <lineage>
        <taxon>Bacteria</taxon>
        <taxon>Pseudomonadati</taxon>
        <taxon>Bacteroidota</taxon>
        <taxon>Bacteroidia</taxon>
        <taxon>Bacteroidales</taxon>
        <taxon>Prevotellaceae</taxon>
        <taxon>Pseudoprevotella</taxon>
    </lineage>
</organism>
<feature type="chain" id="PRO_5024377214" description="DUF1566 domain-containing protein" evidence="1">
    <location>
        <begin position="20"/>
        <end position="223"/>
    </location>
</feature>